<evidence type="ECO:0000256" key="1">
    <source>
        <dbReference type="SAM" id="SignalP"/>
    </source>
</evidence>
<proteinExistence type="predicted"/>
<protein>
    <recommendedName>
        <fullName evidence="4">Lipoprotein</fullName>
    </recommendedName>
</protein>
<dbReference type="AlphaFoldDB" id="A0A3P3VXQ2"/>
<evidence type="ECO:0000313" key="3">
    <source>
        <dbReference type="Proteomes" id="UP000274391"/>
    </source>
</evidence>
<dbReference type="RefSeq" id="WP_124970608.1">
    <property type="nucleotide sequence ID" value="NZ_RQVS01000004.1"/>
</dbReference>
<gene>
    <name evidence="2" type="ORF">EG850_04520</name>
</gene>
<feature type="signal peptide" evidence="1">
    <location>
        <begin position="1"/>
        <end position="26"/>
    </location>
</feature>
<dbReference type="Proteomes" id="UP000274391">
    <property type="component" value="Unassembled WGS sequence"/>
</dbReference>
<sequence>MRKTLLAATALLTILILSGCSFVAGAARAGTLSNAEAATLTHEVLEAYRDYEAAVATMFATDIEDLEAFEAAVREVGARSGTAVTSVGMQLIEVAGSGEWSTSGFTRFTNPSIWSVRDEADGSQVVSVHTCFDTSEVNWVDAVSGETMTLVTEEPATFILTVRLVDDGYDQLYSIESRSHSICESDSE</sequence>
<accession>A0A3P3VXQ2</accession>
<keyword evidence="1" id="KW-0732">Signal</keyword>
<evidence type="ECO:0008006" key="4">
    <source>
        <dbReference type="Google" id="ProtNLM"/>
    </source>
</evidence>
<dbReference type="PROSITE" id="PS51257">
    <property type="entry name" value="PROKAR_LIPOPROTEIN"/>
    <property type="match status" value="1"/>
</dbReference>
<name>A0A3P3VXQ2_9MICO</name>
<organism evidence="2 3">
    <name type="scientific">Gulosibacter macacae</name>
    <dbReference type="NCBI Taxonomy" id="2488791"/>
    <lineage>
        <taxon>Bacteria</taxon>
        <taxon>Bacillati</taxon>
        <taxon>Actinomycetota</taxon>
        <taxon>Actinomycetes</taxon>
        <taxon>Micrococcales</taxon>
        <taxon>Microbacteriaceae</taxon>
        <taxon>Gulosibacter</taxon>
    </lineage>
</organism>
<reference evidence="2 3" key="1">
    <citation type="submission" date="2018-11" db="EMBL/GenBank/DDBJ databases">
        <title>YIM 102482-1 draft genome.</title>
        <authorList>
            <person name="Li G."/>
            <person name="Jiang Y."/>
        </authorList>
    </citation>
    <scope>NUCLEOTIDE SEQUENCE [LARGE SCALE GENOMIC DNA]</scope>
    <source>
        <strain evidence="2 3">YIM 102482-1</strain>
    </source>
</reference>
<feature type="chain" id="PRO_5018238736" description="Lipoprotein" evidence="1">
    <location>
        <begin position="27"/>
        <end position="188"/>
    </location>
</feature>
<evidence type="ECO:0000313" key="2">
    <source>
        <dbReference type="EMBL" id="RRJ87571.1"/>
    </source>
</evidence>
<keyword evidence="3" id="KW-1185">Reference proteome</keyword>
<comment type="caution">
    <text evidence="2">The sequence shown here is derived from an EMBL/GenBank/DDBJ whole genome shotgun (WGS) entry which is preliminary data.</text>
</comment>
<dbReference type="EMBL" id="RQVS01000004">
    <property type="protein sequence ID" value="RRJ87571.1"/>
    <property type="molecule type" value="Genomic_DNA"/>
</dbReference>